<dbReference type="Proteomes" id="UP001141552">
    <property type="component" value="Unassembled WGS sequence"/>
</dbReference>
<reference evidence="1" key="1">
    <citation type="submission" date="2022-02" db="EMBL/GenBank/DDBJ databases">
        <authorList>
            <person name="Henning P.M."/>
            <person name="McCubbin A.G."/>
            <person name="Shore J.S."/>
        </authorList>
    </citation>
    <scope>NUCLEOTIDE SEQUENCE</scope>
    <source>
        <strain evidence="1">F60SS</strain>
        <tissue evidence="1">Leaves</tissue>
    </source>
</reference>
<accession>A0A9Q0J950</accession>
<dbReference type="AlphaFoldDB" id="A0A9Q0J950"/>
<organism evidence="1 2">
    <name type="scientific">Turnera subulata</name>
    <dbReference type="NCBI Taxonomy" id="218843"/>
    <lineage>
        <taxon>Eukaryota</taxon>
        <taxon>Viridiplantae</taxon>
        <taxon>Streptophyta</taxon>
        <taxon>Embryophyta</taxon>
        <taxon>Tracheophyta</taxon>
        <taxon>Spermatophyta</taxon>
        <taxon>Magnoliopsida</taxon>
        <taxon>eudicotyledons</taxon>
        <taxon>Gunneridae</taxon>
        <taxon>Pentapetalae</taxon>
        <taxon>rosids</taxon>
        <taxon>fabids</taxon>
        <taxon>Malpighiales</taxon>
        <taxon>Passifloraceae</taxon>
        <taxon>Turnera</taxon>
    </lineage>
</organism>
<proteinExistence type="predicted"/>
<sequence>MISSPIFLKQWKENYKTLHANHKKPIPFALVASLILPDGILDHSIVNHTASEHPLLQSKRFKLGFL</sequence>
<evidence type="ECO:0000313" key="2">
    <source>
        <dbReference type="Proteomes" id="UP001141552"/>
    </source>
</evidence>
<evidence type="ECO:0000313" key="1">
    <source>
        <dbReference type="EMBL" id="KAJ4832215.1"/>
    </source>
</evidence>
<name>A0A9Q0J950_9ROSI</name>
<gene>
    <name evidence="1" type="ORF">Tsubulata_043449</name>
</gene>
<keyword evidence="2" id="KW-1185">Reference proteome</keyword>
<feature type="non-terminal residue" evidence="1">
    <location>
        <position position="66"/>
    </location>
</feature>
<protein>
    <submittedName>
        <fullName evidence="1">Uncharacterized protein</fullName>
    </submittedName>
</protein>
<comment type="caution">
    <text evidence="1">The sequence shown here is derived from an EMBL/GenBank/DDBJ whole genome shotgun (WGS) entry which is preliminary data.</text>
</comment>
<dbReference type="EMBL" id="JAKUCV010005176">
    <property type="protein sequence ID" value="KAJ4832215.1"/>
    <property type="molecule type" value="Genomic_DNA"/>
</dbReference>
<reference evidence="1" key="2">
    <citation type="journal article" date="2023" name="Plants (Basel)">
        <title>Annotation of the Turnera subulata (Passifloraceae) Draft Genome Reveals the S-Locus Evolved after the Divergence of Turneroideae from Passifloroideae in a Stepwise Manner.</title>
        <authorList>
            <person name="Henning P.M."/>
            <person name="Roalson E.H."/>
            <person name="Mir W."/>
            <person name="McCubbin A.G."/>
            <person name="Shore J.S."/>
        </authorList>
    </citation>
    <scope>NUCLEOTIDE SEQUENCE</scope>
    <source>
        <strain evidence="1">F60SS</strain>
    </source>
</reference>